<feature type="transmembrane region" description="Helical" evidence="1">
    <location>
        <begin position="73"/>
        <end position="91"/>
    </location>
</feature>
<reference evidence="2 3" key="1">
    <citation type="submission" date="2020-09" db="EMBL/GenBank/DDBJ databases">
        <title>Genomic characterization of a novel Parvarchaeota family in acid mine drainage sediments.</title>
        <authorList>
            <person name="Luo Z.-H."/>
        </authorList>
    </citation>
    <scope>NUCLEOTIDE SEQUENCE [LARGE SCALE GENOMIC DNA]</scope>
    <source>
        <strain evidence="2">MAS1_bins.189</strain>
    </source>
</reference>
<name>A0A8T3V0Z2_9ARCH</name>
<proteinExistence type="predicted"/>
<keyword evidence="1" id="KW-0812">Transmembrane</keyword>
<evidence type="ECO:0000256" key="1">
    <source>
        <dbReference type="SAM" id="Phobius"/>
    </source>
</evidence>
<dbReference type="EMBL" id="JADFAR010000026">
    <property type="protein sequence ID" value="MBE5728655.1"/>
    <property type="molecule type" value="Genomic_DNA"/>
</dbReference>
<keyword evidence="1" id="KW-1133">Transmembrane helix</keyword>
<gene>
    <name evidence="2" type="ORF">IHE51_02230</name>
</gene>
<keyword evidence="1" id="KW-0472">Membrane</keyword>
<evidence type="ECO:0000313" key="2">
    <source>
        <dbReference type="EMBL" id="MBE5728655.1"/>
    </source>
</evidence>
<organism evidence="2 3">
    <name type="scientific">Candidatus Acidifodinimicrobium mancum</name>
    <dbReference type="NCBI Taxonomy" id="2898728"/>
    <lineage>
        <taxon>Archaea</taxon>
        <taxon>Candidatus Parvarchaeota</taxon>
        <taxon>Candidatus Acidifodinimicrobiaceae</taxon>
        <taxon>Candidatus Acidifodinimicrobium</taxon>
    </lineage>
</organism>
<accession>A0A8T3V0Z2</accession>
<feature type="transmembrane region" description="Helical" evidence="1">
    <location>
        <begin position="12"/>
        <end position="33"/>
    </location>
</feature>
<protein>
    <submittedName>
        <fullName evidence="2">Uncharacterized protein</fullName>
    </submittedName>
</protein>
<dbReference type="Proteomes" id="UP000718571">
    <property type="component" value="Unassembled WGS sequence"/>
</dbReference>
<comment type="caution">
    <text evidence="2">The sequence shown here is derived from an EMBL/GenBank/DDBJ whole genome shotgun (WGS) entry which is preliminary data.</text>
</comment>
<evidence type="ECO:0000313" key="3">
    <source>
        <dbReference type="Proteomes" id="UP000718571"/>
    </source>
</evidence>
<sequence>MDKKGQVFSLDLIFAIIIFLLIFVSLLVFVYTVSDTYNPYSYLSITLSLEKLNSIGNIEINSLSNSFGTPSNWMGLSCSSITAFGLLKTYYTLSLDKAYSLVTSYPSCFYNSSQVGDSFNLTVSYLNGTPLYVNGSEITLGSKVPANSKYVISLNRFLDLPKGTMFEVNYKVWS</sequence>
<dbReference type="AlphaFoldDB" id="A0A8T3V0Z2"/>